<dbReference type="InterPro" id="IPR019004">
    <property type="entry name" value="YqeY/Aim41"/>
</dbReference>
<name>A0A1G2DXJ4_9BACT</name>
<dbReference type="PANTHER" id="PTHR28055:SF1">
    <property type="entry name" value="ALTERED INHERITANCE OF MITOCHONDRIA PROTEIN 41, MITOCHONDRIAL"/>
    <property type="match status" value="1"/>
</dbReference>
<dbReference type="InterPro" id="IPR042184">
    <property type="entry name" value="YqeY/Aim41_N"/>
</dbReference>
<dbReference type="PANTHER" id="PTHR28055">
    <property type="entry name" value="ALTERED INHERITANCE OF MITOCHONDRIA PROTEIN 41, MITOCHONDRIAL"/>
    <property type="match status" value="1"/>
</dbReference>
<dbReference type="Gene3D" id="1.10.10.410">
    <property type="match status" value="1"/>
</dbReference>
<organism evidence="2 3">
    <name type="scientific">Candidatus Nealsonbacteria bacterium RBG_13_37_56</name>
    <dbReference type="NCBI Taxonomy" id="1801661"/>
    <lineage>
        <taxon>Bacteria</taxon>
        <taxon>Candidatus Nealsoniibacteriota</taxon>
    </lineage>
</organism>
<evidence type="ECO:0000313" key="3">
    <source>
        <dbReference type="Proteomes" id="UP000178893"/>
    </source>
</evidence>
<dbReference type="InterPro" id="IPR003789">
    <property type="entry name" value="Asn/Gln_tRNA_amidoTrase-B-like"/>
</dbReference>
<dbReference type="InterPro" id="IPR023168">
    <property type="entry name" value="GatB_Yqey_C_2"/>
</dbReference>
<dbReference type="AlphaFoldDB" id="A0A1G2DXJ4"/>
<accession>A0A1G2DXJ4</accession>
<dbReference type="Pfam" id="PF09424">
    <property type="entry name" value="YqeY"/>
    <property type="match status" value="1"/>
</dbReference>
<evidence type="ECO:0008006" key="4">
    <source>
        <dbReference type="Google" id="ProtNLM"/>
    </source>
</evidence>
<dbReference type="Gene3D" id="1.10.1510.10">
    <property type="entry name" value="Uncharacterised protein YqeY/AIM41 PF09424, N-terminal domain"/>
    <property type="match status" value="1"/>
</dbReference>
<sequence>MITNTISSKIAEALKEKDVLKVTTYRLLSSALNYEFIAKQHKLSEEEEWVVVDREIKKRKEAIEAYENAKAQDRADKEKKEMEILLKFLPKQLSTEEIEKIVQDAIDKTKASKMSDMGKVMGMVMGEVRGKADGNRVLDIVKKKLSH</sequence>
<evidence type="ECO:0000313" key="2">
    <source>
        <dbReference type="EMBL" id="OGZ18285.1"/>
    </source>
</evidence>
<reference evidence="2 3" key="1">
    <citation type="journal article" date="2016" name="Nat. Commun.">
        <title>Thousands of microbial genomes shed light on interconnected biogeochemical processes in an aquifer system.</title>
        <authorList>
            <person name="Anantharaman K."/>
            <person name="Brown C.T."/>
            <person name="Hug L.A."/>
            <person name="Sharon I."/>
            <person name="Castelle C.J."/>
            <person name="Probst A.J."/>
            <person name="Thomas B.C."/>
            <person name="Singh A."/>
            <person name="Wilkins M.J."/>
            <person name="Karaoz U."/>
            <person name="Brodie E.L."/>
            <person name="Williams K.H."/>
            <person name="Hubbard S.S."/>
            <person name="Banfield J.F."/>
        </authorList>
    </citation>
    <scope>NUCLEOTIDE SEQUENCE [LARGE SCALE GENOMIC DNA]</scope>
</reference>
<dbReference type="EMBL" id="MHLW01000006">
    <property type="protein sequence ID" value="OGZ18285.1"/>
    <property type="molecule type" value="Genomic_DNA"/>
</dbReference>
<dbReference type="GO" id="GO:0016884">
    <property type="term" value="F:carbon-nitrogen ligase activity, with glutamine as amido-N-donor"/>
    <property type="evidence" value="ECO:0007669"/>
    <property type="project" value="InterPro"/>
</dbReference>
<dbReference type="SUPFAM" id="SSF89095">
    <property type="entry name" value="GatB/YqeY motif"/>
    <property type="match status" value="1"/>
</dbReference>
<proteinExistence type="predicted"/>
<keyword evidence="1" id="KW-0175">Coiled coil</keyword>
<gene>
    <name evidence="2" type="ORF">A2V72_02235</name>
</gene>
<comment type="caution">
    <text evidence="2">The sequence shown here is derived from an EMBL/GenBank/DDBJ whole genome shotgun (WGS) entry which is preliminary data.</text>
</comment>
<feature type="coiled-coil region" evidence="1">
    <location>
        <begin position="52"/>
        <end position="83"/>
    </location>
</feature>
<protein>
    <recommendedName>
        <fullName evidence="4">Glutamyl-tRNA amidotransferase</fullName>
    </recommendedName>
</protein>
<dbReference type="Proteomes" id="UP000178893">
    <property type="component" value="Unassembled WGS sequence"/>
</dbReference>
<evidence type="ECO:0000256" key="1">
    <source>
        <dbReference type="SAM" id="Coils"/>
    </source>
</evidence>